<dbReference type="InterPro" id="IPR003661">
    <property type="entry name" value="HisK_dim/P_dom"/>
</dbReference>
<dbReference type="Gene3D" id="1.10.287.130">
    <property type="match status" value="1"/>
</dbReference>
<dbReference type="PANTHER" id="PTHR43304">
    <property type="entry name" value="PHYTOCHROME-LIKE PROTEIN CPH1"/>
    <property type="match status" value="1"/>
</dbReference>
<dbReference type="Pfam" id="PF13188">
    <property type="entry name" value="PAS_8"/>
    <property type="match status" value="1"/>
</dbReference>
<dbReference type="Pfam" id="PF02518">
    <property type="entry name" value="HATPase_c"/>
    <property type="match status" value="1"/>
</dbReference>
<dbReference type="NCBIfam" id="TIGR00229">
    <property type="entry name" value="sensory_box"/>
    <property type="match status" value="3"/>
</dbReference>
<evidence type="ECO:0000256" key="3">
    <source>
        <dbReference type="ARBA" id="ARBA00022553"/>
    </source>
</evidence>
<feature type="domain" description="Histidine kinase" evidence="6">
    <location>
        <begin position="577"/>
        <end position="784"/>
    </location>
</feature>
<name>A0A1H3AFV6_9FLAO</name>
<dbReference type="EC" id="2.7.13.3" evidence="2"/>
<dbReference type="PROSITE" id="PS50112">
    <property type="entry name" value="PAS"/>
    <property type="match status" value="2"/>
</dbReference>
<evidence type="ECO:0000256" key="1">
    <source>
        <dbReference type="ARBA" id="ARBA00000085"/>
    </source>
</evidence>
<organism evidence="9 10">
    <name type="scientific">Lutibacter oricola</name>
    <dbReference type="NCBI Taxonomy" id="762486"/>
    <lineage>
        <taxon>Bacteria</taxon>
        <taxon>Pseudomonadati</taxon>
        <taxon>Bacteroidota</taxon>
        <taxon>Flavobacteriia</taxon>
        <taxon>Flavobacteriales</taxon>
        <taxon>Flavobacteriaceae</taxon>
        <taxon>Lutibacter</taxon>
    </lineage>
</organism>
<dbReference type="SMART" id="SM00086">
    <property type="entry name" value="PAC"/>
    <property type="match status" value="3"/>
</dbReference>
<evidence type="ECO:0000313" key="10">
    <source>
        <dbReference type="Proteomes" id="UP000199595"/>
    </source>
</evidence>
<evidence type="ECO:0000256" key="5">
    <source>
        <dbReference type="ARBA" id="ARBA00022777"/>
    </source>
</evidence>
<dbReference type="InterPro" id="IPR000700">
    <property type="entry name" value="PAS-assoc_C"/>
</dbReference>
<gene>
    <name evidence="9" type="ORF">SAMN05444411_104115</name>
</gene>
<dbReference type="InterPro" id="IPR003594">
    <property type="entry name" value="HATPase_dom"/>
</dbReference>
<keyword evidence="5 9" id="KW-0418">Kinase</keyword>
<reference evidence="9 10" key="1">
    <citation type="submission" date="2016-10" db="EMBL/GenBank/DDBJ databases">
        <authorList>
            <person name="de Groot N.N."/>
        </authorList>
    </citation>
    <scope>NUCLEOTIDE SEQUENCE [LARGE SCALE GENOMIC DNA]</scope>
    <source>
        <strain evidence="9 10">DSM 24956</strain>
    </source>
</reference>
<dbReference type="EMBL" id="FNNJ01000004">
    <property type="protein sequence ID" value="SDX28503.1"/>
    <property type="molecule type" value="Genomic_DNA"/>
</dbReference>
<dbReference type="PROSITE" id="PS50109">
    <property type="entry name" value="HIS_KIN"/>
    <property type="match status" value="1"/>
</dbReference>
<dbReference type="InterPro" id="IPR004358">
    <property type="entry name" value="Sig_transdc_His_kin-like_C"/>
</dbReference>
<proteinExistence type="predicted"/>
<feature type="domain" description="PAC" evidence="8">
    <location>
        <begin position="507"/>
        <end position="559"/>
    </location>
</feature>
<dbReference type="RefSeq" id="WP_090122924.1">
    <property type="nucleotide sequence ID" value="NZ_FNNJ01000004.1"/>
</dbReference>
<dbReference type="PANTHER" id="PTHR43304:SF1">
    <property type="entry name" value="PAC DOMAIN-CONTAINING PROTEIN"/>
    <property type="match status" value="1"/>
</dbReference>
<evidence type="ECO:0000259" key="7">
    <source>
        <dbReference type="PROSITE" id="PS50112"/>
    </source>
</evidence>
<keyword evidence="3" id="KW-0597">Phosphoprotein</keyword>
<dbReference type="InterPro" id="IPR013655">
    <property type="entry name" value="PAS_fold_3"/>
</dbReference>
<evidence type="ECO:0000259" key="6">
    <source>
        <dbReference type="PROSITE" id="PS50109"/>
    </source>
</evidence>
<dbReference type="Pfam" id="PF13426">
    <property type="entry name" value="PAS_9"/>
    <property type="match status" value="2"/>
</dbReference>
<dbReference type="SMART" id="SM00387">
    <property type="entry name" value="HATPase_c"/>
    <property type="match status" value="1"/>
</dbReference>
<dbReference type="SUPFAM" id="SSF55785">
    <property type="entry name" value="PYP-like sensor domain (PAS domain)"/>
    <property type="match status" value="4"/>
</dbReference>
<dbReference type="Proteomes" id="UP000199595">
    <property type="component" value="Unassembled WGS sequence"/>
</dbReference>
<comment type="catalytic activity">
    <reaction evidence="1">
        <text>ATP + protein L-histidine = ADP + protein N-phospho-L-histidine.</text>
        <dbReference type="EC" id="2.7.13.3"/>
    </reaction>
</comment>
<accession>A0A1H3AFV6</accession>
<evidence type="ECO:0000259" key="8">
    <source>
        <dbReference type="PROSITE" id="PS50113"/>
    </source>
</evidence>
<dbReference type="AlphaFoldDB" id="A0A1H3AFV6"/>
<protein>
    <recommendedName>
        <fullName evidence="2">histidine kinase</fullName>
        <ecNumber evidence="2">2.7.13.3</ecNumber>
    </recommendedName>
</protein>
<feature type="domain" description="PAS" evidence="7">
    <location>
        <begin position="177"/>
        <end position="248"/>
    </location>
</feature>
<dbReference type="InterPro" id="IPR052162">
    <property type="entry name" value="Sensor_kinase/Photoreceptor"/>
</dbReference>
<dbReference type="Gene3D" id="3.30.565.10">
    <property type="entry name" value="Histidine kinase-like ATPase, C-terminal domain"/>
    <property type="match status" value="1"/>
</dbReference>
<dbReference type="Pfam" id="PF00512">
    <property type="entry name" value="HisKA"/>
    <property type="match status" value="1"/>
</dbReference>
<dbReference type="Pfam" id="PF08447">
    <property type="entry name" value="PAS_3"/>
    <property type="match status" value="1"/>
</dbReference>
<keyword evidence="4" id="KW-0808">Transferase</keyword>
<dbReference type="InterPro" id="IPR035965">
    <property type="entry name" value="PAS-like_dom_sf"/>
</dbReference>
<dbReference type="GO" id="GO:0000155">
    <property type="term" value="F:phosphorelay sensor kinase activity"/>
    <property type="evidence" value="ECO:0007669"/>
    <property type="project" value="InterPro"/>
</dbReference>
<evidence type="ECO:0000256" key="2">
    <source>
        <dbReference type="ARBA" id="ARBA00012438"/>
    </source>
</evidence>
<keyword evidence="10" id="KW-1185">Reference proteome</keyword>
<dbReference type="PROSITE" id="PS50113">
    <property type="entry name" value="PAC"/>
    <property type="match status" value="2"/>
</dbReference>
<dbReference type="InterPro" id="IPR005467">
    <property type="entry name" value="His_kinase_dom"/>
</dbReference>
<dbReference type="STRING" id="762486.SAMN05444411_104115"/>
<dbReference type="InterPro" id="IPR036890">
    <property type="entry name" value="HATPase_C_sf"/>
</dbReference>
<evidence type="ECO:0000313" key="9">
    <source>
        <dbReference type="EMBL" id="SDX28503.1"/>
    </source>
</evidence>
<feature type="domain" description="PAC" evidence="8">
    <location>
        <begin position="252"/>
        <end position="304"/>
    </location>
</feature>
<dbReference type="SMART" id="SM00388">
    <property type="entry name" value="HisKA"/>
    <property type="match status" value="1"/>
</dbReference>
<dbReference type="PRINTS" id="PR00344">
    <property type="entry name" value="BCTRLSENSOR"/>
</dbReference>
<dbReference type="InterPro" id="IPR036097">
    <property type="entry name" value="HisK_dim/P_sf"/>
</dbReference>
<dbReference type="CDD" id="cd00130">
    <property type="entry name" value="PAS"/>
    <property type="match status" value="2"/>
</dbReference>
<dbReference type="Gene3D" id="3.30.450.20">
    <property type="entry name" value="PAS domain"/>
    <property type="match status" value="4"/>
</dbReference>
<dbReference type="SUPFAM" id="SSF47384">
    <property type="entry name" value="Homodimeric domain of signal transducing histidine kinase"/>
    <property type="match status" value="1"/>
</dbReference>
<evidence type="ECO:0000256" key="4">
    <source>
        <dbReference type="ARBA" id="ARBA00022679"/>
    </source>
</evidence>
<dbReference type="InterPro" id="IPR000014">
    <property type="entry name" value="PAS"/>
</dbReference>
<dbReference type="CDD" id="cd00082">
    <property type="entry name" value="HisKA"/>
    <property type="match status" value="1"/>
</dbReference>
<dbReference type="SMART" id="SM00091">
    <property type="entry name" value="PAS"/>
    <property type="match status" value="4"/>
</dbReference>
<sequence>METSYTTSNFEKEKLEHKKTKELLEQKTKEFIKVTSKLKSSNLKLQELLHQKTSELEGVFSNIVDAYIMMDLSGNVIKMNNAAVEMLEYDINKAPFNLLKIVKEEYVEYTNKAFDELRTIGFYKNFQAFIKTKNNKEKLVHVNSSLIYNDEGVPFAAQGIIRDITKEHNDKDLIEEQKEQLDIIVNHSSIGIALSRIDGKGLLLANKYLCEVSGYTPEEFKNVILQDIMHKDDVKESNRLKEKLYKGIIDSYNLDRRFIKKNGEIVWTKTSVTAVKSNNGYVKYHVTTIEDITKEKEANLKLIEYQNRLKTLVRNLKSGILLEDEFGKIKIVNKKFCDMFNTTVKPCNLIDRDVSVFNDNAKLAFVNVDQFERKNAWKIERDEQLYKEELELVDGRMFERNGTPIIQDGEYRGYLWSYYDTTLNKRFKDSLEAQKEKYSRIIANMNLGLLEVDNNDAILFANQRFSEISGYSRSELIGLNASDLFLLEENKDSFIKRNKLRNQGISDSYEVRVKTKSGEIRHWLISGAPNYNDDNELIGSIGIHSDITEQKKLESQKEQLVINLENQNQKLNDYAHVVSHDLKSPLRGISALLSWTKEDFEDKLGEESLFNLNLMEDKVEKMDKLIGDILNYSSIENEVINVEPVDVNQVIDRIVSTIFIPDHIKVKVTPKLPIIDADFTRLQQLFQNIMSNAINYIDKDKGLVEVNYKNDNEYHVFSIKDNGPGIPEEYHTKIFKMFKTVGDHDQSTGIGLSIVKKIIQLYKGKVWLESVIGEGTTFYFSLKK</sequence>
<dbReference type="OrthoDB" id="9811889at2"/>
<feature type="domain" description="PAS" evidence="7">
    <location>
        <begin position="434"/>
        <end position="508"/>
    </location>
</feature>
<dbReference type="SUPFAM" id="SSF55874">
    <property type="entry name" value="ATPase domain of HSP90 chaperone/DNA topoisomerase II/histidine kinase"/>
    <property type="match status" value="1"/>
</dbReference>
<dbReference type="InterPro" id="IPR001610">
    <property type="entry name" value="PAC"/>
</dbReference>